<evidence type="ECO:0008006" key="4">
    <source>
        <dbReference type="Google" id="ProtNLM"/>
    </source>
</evidence>
<name>A0A1V1P9T7_9BACT</name>
<dbReference type="EMBL" id="ATBP01000235">
    <property type="protein sequence ID" value="ETR71689.1"/>
    <property type="molecule type" value="Genomic_DNA"/>
</dbReference>
<keyword evidence="1" id="KW-0812">Transmembrane</keyword>
<evidence type="ECO:0000256" key="1">
    <source>
        <dbReference type="SAM" id="Phobius"/>
    </source>
</evidence>
<sequence length="219" mass="25468">MGLSNMELIKQKSLIEQANLHALRNYRLLIGMIVFYFVTIIPLLFLYTGEVRSRQNNDIKIVYINPAGDFVSIEQGSINHIQAIRFIIKKYITMQRTVTKDYQYTMQQVWKSRYLLTQNALKCLMKDSYNPDNKESETKKLWMNGVKVDVLGVTIMATETDYRYLVQWTEKHSADGKSEEIKKQGYFKMVKITPSASTVSNGNLSEWSIDYYSIDEEGI</sequence>
<keyword evidence="1" id="KW-0472">Membrane</keyword>
<keyword evidence="1" id="KW-1133">Transmembrane helix</keyword>
<feature type="transmembrane region" description="Helical" evidence="1">
    <location>
        <begin position="28"/>
        <end position="47"/>
    </location>
</feature>
<reference evidence="3" key="1">
    <citation type="submission" date="2012-11" db="EMBL/GenBank/DDBJ databases">
        <authorList>
            <person name="Lucero-Rivera Y.E."/>
            <person name="Tovar-Ramirez D."/>
        </authorList>
    </citation>
    <scope>NUCLEOTIDE SEQUENCE [LARGE SCALE GENOMIC DNA]</scope>
    <source>
        <strain evidence="3">Araruama</strain>
    </source>
</reference>
<proteinExistence type="predicted"/>
<evidence type="ECO:0000313" key="3">
    <source>
        <dbReference type="Proteomes" id="UP000189670"/>
    </source>
</evidence>
<protein>
    <recommendedName>
        <fullName evidence="4">Bacterial virulence protein VirB8 domain-containing protein</fullName>
    </recommendedName>
</protein>
<dbReference type="AlphaFoldDB" id="A0A1V1P9T7"/>
<dbReference type="Proteomes" id="UP000189670">
    <property type="component" value="Unassembled WGS sequence"/>
</dbReference>
<comment type="caution">
    <text evidence="2">The sequence shown here is derived from an EMBL/GenBank/DDBJ whole genome shotgun (WGS) entry which is preliminary data.</text>
</comment>
<gene>
    <name evidence="2" type="ORF">OMM_02301</name>
</gene>
<organism evidence="2 3">
    <name type="scientific">Candidatus Magnetoglobus multicellularis str. Araruama</name>
    <dbReference type="NCBI Taxonomy" id="890399"/>
    <lineage>
        <taxon>Bacteria</taxon>
        <taxon>Pseudomonadati</taxon>
        <taxon>Thermodesulfobacteriota</taxon>
        <taxon>Desulfobacteria</taxon>
        <taxon>Desulfobacterales</taxon>
        <taxon>Desulfobacteraceae</taxon>
        <taxon>Candidatus Magnetoglobus</taxon>
    </lineage>
</organism>
<accession>A0A1V1P9T7</accession>
<evidence type="ECO:0000313" key="2">
    <source>
        <dbReference type="EMBL" id="ETR71689.1"/>
    </source>
</evidence>